<dbReference type="Gene3D" id="1.10.10.600">
    <property type="entry name" value="IscX-like"/>
    <property type="match status" value="1"/>
</dbReference>
<organism evidence="1">
    <name type="scientific">uncultured Thiotrichaceae bacterium</name>
    <dbReference type="NCBI Taxonomy" id="298394"/>
    <lineage>
        <taxon>Bacteria</taxon>
        <taxon>Pseudomonadati</taxon>
        <taxon>Pseudomonadota</taxon>
        <taxon>Gammaproteobacteria</taxon>
        <taxon>Thiotrichales</taxon>
        <taxon>Thiotrichaceae</taxon>
        <taxon>environmental samples</taxon>
    </lineage>
</organism>
<dbReference type="InterPro" id="IPR007479">
    <property type="entry name" value="ISC_FeS_clus_asmbl_IscsX"/>
</dbReference>
<proteinExistence type="predicted"/>
<dbReference type="FunFam" id="1.10.10.600:FF:000001">
    <property type="entry name" value="Fe-S assembly protein IscX"/>
    <property type="match status" value="1"/>
</dbReference>
<protein>
    <submittedName>
        <fullName evidence="1">Believed to be involved in assembly of Fe-S clusters</fullName>
    </submittedName>
</protein>
<dbReference type="PIRSF" id="PIRSF039003">
    <property type="entry name" value="IscX"/>
    <property type="match status" value="1"/>
</dbReference>
<sequence>MNDLRWTDTLDIAIELFEKYEDVDPRYIRFTDLHQWVRELEGFNDDPERSNEKILEAIQMAWIEEAELD</sequence>
<dbReference type="PANTHER" id="PTHR37532">
    <property type="entry name" value="PROTEIN ISCX"/>
    <property type="match status" value="1"/>
</dbReference>
<dbReference type="SUPFAM" id="SSF140319">
    <property type="entry name" value="IscX-like"/>
    <property type="match status" value="1"/>
</dbReference>
<dbReference type="GO" id="GO:0008198">
    <property type="term" value="F:ferrous iron binding"/>
    <property type="evidence" value="ECO:0007669"/>
    <property type="project" value="TreeGrafter"/>
</dbReference>
<dbReference type="GO" id="GO:0016226">
    <property type="term" value="P:iron-sulfur cluster assembly"/>
    <property type="evidence" value="ECO:0007669"/>
    <property type="project" value="UniProtKB-UniRule"/>
</dbReference>
<dbReference type="EMBL" id="CACVAT010000051">
    <property type="protein sequence ID" value="CAA6803142.1"/>
    <property type="molecule type" value="Genomic_DNA"/>
</dbReference>
<dbReference type="Pfam" id="PF04384">
    <property type="entry name" value="Fe-S_assembly"/>
    <property type="match status" value="1"/>
</dbReference>
<dbReference type="AlphaFoldDB" id="A0A6S6SIG9"/>
<dbReference type="InterPro" id="IPR036762">
    <property type="entry name" value="IscX-like_sf"/>
</dbReference>
<accession>A0A6S6SIG9</accession>
<dbReference type="NCBIfam" id="TIGR03412">
    <property type="entry name" value="iscX_yfhJ"/>
    <property type="match status" value="1"/>
</dbReference>
<dbReference type="GO" id="GO:0005829">
    <property type="term" value="C:cytosol"/>
    <property type="evidence" value="ECO:0007669"/>
    <property type="project" value="TreeGrafter"/>
</dbReference>
<evidence type="ECO:0000313" key="1">
    <source>
        <dbReference type="EMBL" id="CAA6803142.1"/>
    </source>
</evidence>
<name>A0A6S6SIG9_9GAMM</name>
<dbReference type="PANTHER" id="PTHR37532:SF1">
    <property type="entry name" value="PROTEIN ISCX"/>
    <property type="match status" value="1"/>
</dbReference>
<reference evidence="1" key="1">
    <citation type="submission" date="2020-01" db="EMBL/GenBank/DDBJ databases">
        <authorList>
            <person name="Meier V. D."/>
            <person name="Meier V D."/>
        </authorList>
    </citation>
    <scope>NUCLEOTIDE SEQUENCE</scope>
    <source>
        <strain evidence="1">HLG_WM_MAG_09</strain>
    </source>
</reference>
<gene>
    <name evidence="1" type="ORF">HELGO_WM29534</name>
</gene>